<proteinExistence type="predicted"/>
<dbReference type="AlphaFoldDB" id="A0A3M7S000"/>
<gene>
    <name evidence="1" type="ORF">BpHYR1_038924</name>
</gene>
<keyword evidence="2" id="KW-1185">Reference proteome</keyword>
<dbReference type="EMBL" id="REGN01002275">
    <property type="protein sequence ID" value="RNA29141.1"/>
    <property type="molecule type" value="Genomic_DNA"/>
</dbReference>
<protein>
    <submittedName>
        <fullName evidence="1">Uncharacterized protein</fullName>
    </submittedName>
</protein>
<evidence type="ECO:0000313" key="1">
    <source>
        <dbReference type="EMBL" id="RNA29141.1"/>
    </source>
</evidence>
<name>A0A3M7S000_BRAPC</name>
<sequence>MLFPTTHNNHSTSMKEKLANMKNESQKVYSIIQQVPTRWNSMRCVPLNPCYNDINKKTMSLNLVKMMKNFKKYSTTYWVWDIRKRNSSDKEEIRWSNGQIKDHFCPKML</sequence>
<reference evidence="1 2" key="1">
    <citation type="journal article" date="2018" name="Sci. Rep.">
        <title>Genomic signatures of local adaptation to the degree of environmental predictability in rotifers.</title>
        <authorList>
            <person name="Franch-Gras L."/>
            <person name="Hahn C."/>
            <person name="Garcia-Roger E.M."/>
            <person name="Carmona M.J."/>
            <person name="Serra M."/>
            <person name="Gomez A."/>
        </authorList>
    </citation>
    <scope>NUCLEOTIDE SEQUENCE [LARGE SCALE GENOMIC DNA]</scope>
    <source>
        <strain evidence="1">HYR1</strain>
    </source>
</reference>
<dbReference type="Proteomes" id="UP000276133">
    <property type="component" value="Unassembled WGS sequence"/>
</dbReference>
<evidence type="ECO:0000313" key="2">
    <source>
        <dbReference type="Proteomes" id="UP000276133"/>
    </source>
</evidence>
<comment type="caution">
    <text evidence="1">The sequence shown here is derived from an EMBL/GenBank/DDBJ whole genome shotgun (WGS) entry which is preliminary data.</text>
</comment>
<organism evidence="1 2">
    <name type="scientific">Brachionus plicatilis</name>
    <name type="common">Marine rotifer</name>
    <name type="synonym">Brachionus muelleri</name>
    <dbReference type="NCBI Taxonomy" id="10195"/>
    <lineage>
        <taxon>Eukaryota</taxon>
        <taxon>Metazoa</taxon>
        <taxon>Spiralia</taxon>
        <taxon>Gnathifera</taxon>
        <taxon>Rotifera</taxon>
        <taxon>Eurotatoria</taxon>
        <taxon>Monogononta</taxon>
        <taxon>Pseudotrocha</taxon>
        <taxon>Ploima</taxon>
        <taxon>Brachionidae</taxon>
        <taxon>Brachionus</taxon>
    </lineage>
</organism>
<accession>A0A3M7S000</accession>